<evidence type="ECO:0000313" key="6">
    <source>
        <dbReference type="Proteomes" id="UP001500359"/>
    </source>
</evidence>
<dbReference type="CDD" id="cd00092">
    <property type="entry name" value="HTH_CRP"/>
    <property type="match status" value="1"/>
</dbReference>
<dbReference type="CDD" id="cd00038">
    <property type="entry name" value="CAP_ED"/>
    <property type="match status" value="1"/>
</dbReference>
<comment type="caution">
    <text evidence="5">The sequence shown here is derived from an EMBL/GenBank/DDBJ whole genome shotgun (WGS) entry which is preliminary data.</text>
</comment>
<evidence type="ECO:0000256" key="2">
    <source>
        <dbReference type="ARBA" id="ARBA00023125"/>
    </source>
</evidence>
<dbReference type="InterPro" id="IPR000595">
    <property type="entry name" value="cNMP-bd_dom"/>
</dbReference>
<dbReference type="SUPFAM" id="SSF51206">
    <property type="entry name" value="cAMP-binding domain-like"/>
    <property type="match status" value="1"/>
</dbReference>
<dbReference type="Proteomes" id="UP001500359">
    <property type="component" value="Unassembled WGS sequence"/>
</dbReference>
<keyword evidence="6" id="KW-1185">Reference proteome</keyword>
<keyword evidence="3" id="KW-0804">Transcription</keyword>
<dbReference type="PROSITE" id="PS00042">
    <property type="entry name" value="HTH_CRP_1"/>
    <property type="match status" value="1"/>
</dbReference>
<protein>
    <recommendedName>
        <fullName evidence="4">HTH crp-type domain-containing protein</fullName>
    </recommendedName>
</protein>
<dbReference type="InterPro" id="IPR018490">
    <property type="entry name" value="cNMP-bd_dom_sf"/>
</dbReference>
<dbReference type="PROSITE" id="PS51063">
    <property type="entry name" value="HTH_CRP_2"/>
    <property type="match status" value="1"/>
</dbReference>
<evidence type="ECO:0000259" key="4">
    <source>
        <dbReference type="PROSITE" id="PS51063"/>
    </source>
</evidence>
<dbReference type="Pfam" id="PF13545">
    <property type="entry name" value="HTH_Crp_2"/>
    <property type="match status" value="1"/>
</dbReference>
<dbReference type="EMBL" id="BAAAFD010000011">
    <property type="protein sequence ID" value="GAA0859351.1"/>
    <property type="molecule type" value="Genomic_DNA"/>
</dbReference>
<dbReference type="InterPro" id="IPR018335">
    <property type="entry name" value="Tscrpt_reg_HTH_Crp-type_CS"/>
</dbReference>
<accession>A0ABN1LRP2</accession>
<organism evidence="5 6">
    <name type="scientific">Aliiglaciecola litoralis</name>
    <dbReference type="NCBI Taxonomy" id="582857"/>
    <lineage>
        <taxon>Bacteria</taxon>
        <taxon>Pseudomonadati</taxon>
        <taxon>Pseudomonadota</taxon>
        <taxon>Gammaproteobacteria</taxon>
        <taxon>Alteromonadales</taxon>
        <taxon>Alteromonadaceae</taxon>
        <taxon>Aliiglaciecola</taxon>
    </lineage>
</organism>
<dbReference type="InterPro" id="IPR036390">
    <property type="entry name" value="WH_DNA-bd_sf"/>
</dbReference>
<evidence type="ECO:0000256" key="3">
    <source>
        <dbReference type="ARBA" id="ARBA00023163"/>
    </source>
</evidence>
<gene>
    <name evidence="5" type="ORF">GCM10009114_32500</name>
</gene>
<evidence type="ECO:0000313" key="5">
    <source>
        <dbReference type="EMBL" id="GAA0859351.1"/>
    </source>
</evidence>
<name>A0ABN1LRP2_9ALTE</name>
<dbReference type="SUPFAM" id="SSF46785">
    <property type="entry name" value="Winged helix' DNA-binding domain"/>
    <property type="match status" value="1"/>
</dbReference>
<dbReference type="InterPro" id="IPR012318">
    <property type="entry name" value="HTH_CRP"/>
</dbReference>
<keyword evidence="1" id="KW-0805">Transcription regulation</keyword>
<dbReference type="Gene3D" id="2.60.120.10">
    <property type="entry name" value="Jelly Rolls"/>
    <property type="match status" value="1"/>
</dbReference>
<reference evidence="5 6" key="1">
    <citation type="journal article" date="2019" name="Int. J. Syst. Evol. Microbiol.">
        <title>The Global Catalogue of Microorganisms (GCM) 10K type strain sequencing project: providing services to taxonomists for standard genome sequencing and annotation.</title>
        <authorList>
            <consortium name="The Broad Institute Genomics Platform"/>
            <consortium name="The Broad Institute Genome Sequencing Center for Infectious Disease"/>
            <person name="Wu L."/>
            <person name="Ma J."/>
        </authorList>
    </citation>
    <scope>NUCLEOTIDE SEQUENCE [LARGE SCALE GENOMIC DNA]</scope>
    <source>
        <strain evidence="5 6">JCM 15896</strain>
    </source>
</reference>
<dbReference type="Gene3D" id="1.10.10.10">
    <property type="entry name" value="Winged helix-like DNA-binding domain superfamily/Winged helix DNA-binding domain"/>
    <property type="match status" value="1"/>
</dbReference>
<dbReference type="InterPro" id="IPR014710">
    <property type="entry name" value="RmlC-like_jellyroll"/>
</dbReference>
<dbReference type="SMART" id="SM00419">
    <property type="entry name" value="HTH_CRP"/>
    <property type="match status" value="1"/>
</dbReference>
<dbReference type="PRINTS" id="PR00034">
    <property type="entry name" value="HTHCRP"/>
</dbReference>
<proteinExistence type="predicted"/>
<feature type="domain" description="HTH crp-type" evidence="4">
    <location>
        <begin position="104"/>
        <end position="177"/>
    </location>
</feature>
<evidence type="ECO:0000256" key="1">
    <source>
        <dbReference type="ARBA" id="ARBA00023015"/>
    </source>
</evidence>
<keyword evidence="2" id="KW-0238">DNA-binding</keyword>
<dbReference type="InterPro" id="IPR036388">
    <property type="entry name" value="WH-like_DNA-bd_sf"/>
</dbReference>
<sequence length="210" mass="23593">MGDEFAAVYIMRTGSAKSFVSTARGDEQISGFFYKGDMLGADGFDNMTHGHSLKFLETSSVCWIGLNELDKALIESPTKRGQLLKSMSHALVDEQRMLVNMAKLSSEQRLAKFLLDLSERFELQGLCATTFDLSMTRIDIANFLGMAIETISRLLTKLQQQKIIKVNRRQINLINMDKLQRCLLDEPGNSWTPDCKVQQLKFQSSSALVA</sequence>